<comment type="caution">
    <text evidence="2">The sequence shown here is derived from an EMBL/GenBank/DDBJ whole genome shotgun (WGS) entry which is preliminary data.</text>
</comment>
<feature type="signal peptide" evidence="1">
    <location>
        <begin position="1"/>
        <end position="27"/>
    </location>
</feature>
<keyword evidence="1" id="KW-0732">Signal</keyword>
<reference evidence="2 3" key="1">
    <citation type="submission" date="2019-11" db="EMBL/GenBank/DDBJ databases">
        <title>Identification of a novel strain.</title>
        <authorList>
            <person name="Xu Q."/>
            <person name="Wang G."/>
        </authorList>
    </citation>
    <scope>NUCLEOTIDE SEQUENCE [LARGE SCALE GENOMIC DNA]</scope>
    <source>
        <strain evidence="3">xq</strain>
    </source>
</reference>
<sequence>MTNAARTHLARGLILAAALAIGFPAAAEETEPVSPAADMTVREITAGLFKAKPGEVLDYSNHDLTYLDLSGLNFKGAKLAKSNLYGADFSGANLRGTDMTSTRLDRATLIRADFSGANLSGASILRPTIYTDLAENIADAPRFAGANLTGIRVMANMSGADFHGADLTNANFTPRELRPGQGTLSTLARNMLKSCDFTKAILRNANLDHAVLTFARFAGADLTGANLTDADLSRADFTGADLTGADLTGADLDGATLLGVKGLDTVKGLATALNFDKTIR</sequence>
<dbReference type="InterPro" id="IPR001646">
    <property type="entry name" value="5peptide_repeat"/>
</dbReference>
<name>A0A6I3KNS7_9HYPH</name>
<accession>A0A6I3KNS7</accession>
<dbReference type="AlphaFoldDB" id="A0A6I3KNS7"/>
<dbReference type="InterPro" id="IPR051082">
    <property type="entry name" value="Pentapeptide-BTB/POZ_domain"/>
</dbReference>
<organism evidence="2 3">
    <name type="scientific">Hyphomicrobium album</name>
    <dbReference type="NCBI Taxonomy" id="2665159"/>
    <lineage>
        <taxon>Bacteria</taxon>
        <taxon>Pseudomonadati</taxon>
        <taxon>Pseudomonadota</taxon>
        <taxon>Alphaproteobacteria</taxon>
        <taxon>Hyphomicrobiales</taxon>
        <taxon>Hyphomicrobiaceae</taxon>
        <taxon>Hyphomicrobium</taxon>
    </lineage>
</organism>
<keyword evidence="3" id="KW-1185">Reference proteome</keyword>
<dbReference type="Gene3D" id="2.160.20.80">
    <property type="entry name" value="E3 ubiquitin-protein ligase SopA"/>
    <property type="match status" value="2"/>
</dbReference>
<evidence type="ECO:0000313" key="2">
    <source>
        <dbReference type="EMBL" id="MTD95432.1"/>
    </source>
</evidence>
<dbReference type="PANTHER" id="PTHR14136:SF17">
    <property type="entry name" value="BTB_POZ DOMAIN-CONTAINING PROTEIN KCTD9"/>
    <property type="match status" value="1"/>
</dbReference>
<evidence type="ECO:0000313" key="3">
    <source>
        <dbReference type="Proteomes" id="UP000440694"/>
    </source>
</evidence>
<dbReference type="EMBL" id="WMBQ01000002">
    <property type="protein sequence ID" value="MTD95432.1"/>
    <property type="molecule type" value="Genomic_DNA"/>
</dbReference>
<dbReference type="Pfam" id="PF00805">
    <property type="entry name" value="Pentapeptide"/>
    <property type="match status" value="4"/>
</dbReference>
<gene>
    <name evidence="2" type="ORF">GIW81_13920</name>
</gene>
<proteinExistence type="predicted"/>
<dbReference type="RefSeq" id="WP_154739976.1">
    <property type="nucleotide sequence ID" value="NZ_WMBQ01000002.1"/>
</dbReference>
<protein>
    <submittedName>
        <fullName evidence="2">Pentapeptide repeat-containing protein</fullName>
    </submittedName>
</protein>
<dbReference type="Proteomes" id="UP000440694">
    <property type="component" value="Unassembled WGS sequence"/>
</dbReference>
<dbReference type="PANTHER" id="PTHR14136">
    <property type="entry name" value="BTB_POZ DOMAIN-CONTAINING PROTEIN KCTD9"/>
    <property type="match status" value="1"/>
</dbReference>
<feature type="chain" id="PRO_5026040903" evidence="1">
    <location>
        <begin position="28"/>
        <end position="280"/>
    </location>
</feature>
<evidence type="ECO:0000256" key="1">
    <source>
        <dbReference type="SAM" id="SignalP"/>
    </source>
</evidence>
<dbReference type="SUPFAM" id="SSF141571">
    <property type="entry name" value="Pentapeptide repeat-like"/>
    <property type="match status" value="1"/>
</dbReference>